<dbReference type="EMBL" id="CAJNJA010013006">
    <property type="protein sequence ID" value="CAE7310453.1"/>
    <property type="molecule type" value="Genomic_DNA"/>
</dbReference>
<dbReference type="OrthoDB" id="10459319at2759"/>
<keyword evidence="3" id="KW-1185">Reference proteome</keyword>
<sequence length="328" mass="35801">MPLQAIGIPTQTTYSLASFPPQDKKACKSTDGAAMHVQDEKACESTIRAPMHVQASDTGRSADLHGHFGYDQVQLTFGNTASTGAWTGIQHPQLQERLAASSTTGLQGLSHLVDTAAMQLGRFARRVALKRRALHKRALAMWRTLRSAVRAVDNDKKKAARKKDADREKDDDRKKDDDRDDQDKERWKLAVLKTLYERGLESSTRVAGQEVAAETGTQTQDWLLDAAACGDHLVPLTRPPIPLPMQAQQTMAHHISMAVARELSFQGEVPAGAEHHADDSDDLEACCHPVVVVGVFGPCCGFQVFGFPCKSPCLMSPFGAHRRLAVSG</sequence>
<protein>
    <submittedName>
        <fullName evidence="2">Uncharacterized protein</fullName>
    </submittedName>
</protein>
<accession>A0A812NGY9</accession>
<evidence type="ECO:0000313" key="3">
    <source>
        <dbReference type="Proteomes" id="UP000601435"/>
    </source>
</evidence>
<proteinExistence type="predicted"/>
<dbReference type="Proteomes" id="UP000601435">
    <property type="component" value="Unassembled WGS sequence"/>
</dbReference>
<evidence type="ECO:0000256" key="1">
    <source>
        <dbReference type="SAM" id="MobiDB-lite"/>
    </source>
</evidence>
<feature type="region of interest" description="Disordered" evidence="1">
    <location>
        <begin position="152"/>
        <end position="183"/>
    </location>
</feature>
<dbReference type="AlphaFoldDB" id="A0A812NGY9"/>
<gene>
    <name evidence="2" type="ORF">SNEC2469_LOCUS7720</name>
</gene>
<name>A0A812NGY9_9DINO</name>
<reference evidence="2" key="1">
    <citation type="submission" date="2021-02" db="EMBL/GenBank/DDBJ databases">
        <authorList>
            <person name="Dougan E. K."/>
            <person name="Rhodes N."/>
            <person name="Thang M."/>
            <person name="Chan C."/>
        </authorList>
    </citation>
    <scope>NUCLEOTIDE SEQUENCE</scope>
</reference>
<comment type="caution">
    <text evidence="2">The sequence shown here is derived from an EMBL/GenBank/DDBJ whole genome shotgun (WGS) entry which is preliminary data.</text>
</comment>
<evidence type="ECO:0000313" key="2">
    <source>
        <dbReference type="EMBL" id="CAE7310453.1"/>
    </source>
</evidence>
<organism evidence="2 3">
    <name type="scientific">Symbiodinium necroappetens</name>
    <dbReference type="NCBI Taxonomy" id="1628268"/>
    <lineage>
        <taxon>Eukaryota</taxon>
        <taxon>Sar</taxon>
        <taxon>Alveolata</taxon>
        <taxon>Dinophyceae</taxon>
        <taxon>Suessiales</taxon>
        <taxon>Symbiodiniaceae</taxon>
        <taxon>Symbiodinium</taxon>
    </lineage>
</organism>